<evidence type="ECO:0000313" key="8">
    <source>
        <dbReference type="EMBL" id="PVU90069.1"/>
    </source>
</evidence>
<dbReference type="PANTHER" id="PTHR10071">
    <property type="entry name" value="TRANSCRIPTION FACTOR GATA FAMILY MEMBER"/>
    <property type="match status" value="1"/>
</dbReference>
<evidence type="ECO:0000256" key="3">
    <source>
        <dbReference type="ARBA" id="ARBA00022771"/>
    </source>
</evidence>
<dbReference type="Gene3D" id="3.30.50.10">
    <property type="entry name" value="Erythroid Transcription Factor GATA-1, subunit A"/>
    <property type="match status" value="1"/>
</dbReference>
<gene>
    <name evidence="8" type="ORF">BB561_005032</name>
</gene>
<dbReference type="PROSITE" id="PS50114">
    <property type="entry name" value="GATA_ZN_FINGER_2"/>
    <property type="match status" value="1"/>
</dbReference>
<dbReference type="InterPro" id="IPR039355">
    <property type="entry name" value="Transcription_factor_GATA"/>
</dbReference>
<organism evidence="8 9">
    <name type="scientific">Smittium simulii</name>
    <dbReference type="NCBI Taxonomy" id="133385"/>
    <lineage>
        <taxon>Eukaryota</taxon>
        <taxon>Fungi</taxon>
        <taxon>Fungi incertae sedis</taxon>
        <taxon>Zoopagomycota</taxon>
        <taxon>Kickxellomycotina</taxon>
        <taxon>Harpellomycetes</taxon>
        <taxon>Harpellales</taxon>
        <taxon>Legeriomycetaceae</taxon>
        <taxon>Smittium</taxon>
    </lineage>
</organism>
<keyword evidence="2" id="KW-0479">Metal-binding</keyword>
<feature type="domain" description="GATA-type" evidence="7">
    <location>
        <begin position="130"/>
        <end position="186"/>
    </location>
</feature>
<dbReference type="STRING" id="133385.A0A2T9YCM8"/>
<dbReference type="EMBL" id="MBFR01000278">
    <property type="protein sequence ID" value="PVU90069.1"/>
    <property type="molecule type" value="Genomic_DNA"/>
</dbReference>
<evidence type="ECO:0000256" key="5">
    <source>
        <dbReference type="ARBA" id="ARBA00023242"/>
    </source>
</evidence>
<keyword evidence="4" id="KW-0862">Zinc</keyword>
<dbReference type="AlphaFoldDB" id="A0A2T9YCM8"/>
<name>A0A2T9YCM8_9FUNG</name>
<comment type="caution">
    <text evidence="8">The sequence shown here is derived from an EMBL/GenBank/DDBJ whole genome shotgun (WGS) entry which is preliminary data.</text>
</comment>
<comment type="subcellular location">
    <subcellularLocation>
        <location evidence="1">Nucleus</location>
    </subcellularLocation>
</comment>
<dbReference type="GO" id="GO:0005634">
    <property type="term" value="C:nucleus"/>
    <property type="evidence" value="ECO:0007669"/>
    <property type="project" value="UniProtKB-SubCell"/>
</dbReference>
<dbReference type="OrthoDB" id="515401at2759"/>
<dbReference type="InterPro" id="IPR000679">
    <property type="entry name" value="Znf_GATA"/>
</dbReference>
<evidence type="ECO:0000256" key="6">
    <source>
        <dbReference type="PROSITE-ProRule" id="PRU00094"/>
    </source>
</evidence>
<dbReference type="CDD" id="cd00202">
    <property type="entry name" value="ZnF_GATA"/>
    <property type="match status" value="1"/>
</dbReference>
<protein>
    <recommendedName>
        <fullName evidence="7">GATA-type domain-containing protein</fullName>
    </recommendedName>
</protein>
<sequence length="535" mass="61142">MSQLQEYHGDRCAVLTEDGYIEQHEGSFISVNMTEIETGVSDIPKTDYHAEINSFFPNSTLVDNPFRLENSRTALYDNKDHTVKKQNIKDSLSKLYTNIEDSSLALSYSAPPKATCLKKNNKPKIVKKALSHTIQCYNCGTKKTPLWRRTPDRLYKLCNACGLYYRQYKKHRTVTTSKSTTLTSLKIPDSQSSYLNIFKPNLIDSSGNITSTDYLIKNQSSLSADSSKSFYSDNTSKPLDFVIPNYNQAYKSDVNLQHPNIRITRNTFSFPNYDNSKELENIDGSLFCNNQSLSANPHSENMFMFSPNFDISPNQNTFANPFEYRNLQNNRPNLNSITNIDNNLFDINLKTEEIMKNIGVNSALDLAYTSQPQVDNILHFYSNYANLNSQNSKMDFTPVHNNQYAYISNNQSFVSSSGQNFGLHKDHTDLNVNDYSIHKLSNFKHPKGNSVTLPSEQIDNINLRQHQFLQQSQFPYDALSLIKDNINLTELPLNQTKQVNNMAAHDNVIHKSQLTTPLFQNFSQHQFPSEKDDHL</sequence>
<dbReference type="Pfam" id="PF00320">
    <property type="entry name" value="GATA"/>
    <property type="match status" value="1"/>
</dbReference>
<dbReference type="GO" id="GO:0000122">
    <property type="term" value="P:negative regulation of transcription by RNA polymerase II"/>
    <property type="evidence" value="ECO:0007669"/>
    <property type="project" value="TreeGrafter"/>
</dbReference>
<keyword evidence="3 6" id="KW-0863">Zinc-finger</keyword>
<dbReference type="GO" id="GO:0000978">
    <property type="term" value="F:RNA polymerase II cis-regulatory region sequence-specific DNA binding"/>
    <property type="evidence" value="ECO:0007669"/>
    <property type="project" value="TreeGrafter"/>
</dbReference>
<proteinExistence type="predicted"/>
<evidence type="ECO:0000256" key="1">
    <source>
        <dbReference type="ARBA" id="ARBA00004123"/>
    </source>
</evidence>
<evidence type="ECO:0000256" key="4">
    <source>
        <dbReference type="ARBA" id="ARBA00022833"/>
    </source>
</evidence>
<reference evidence="8 9" key="1">
    <citation type="journal article" date="2018" name="MBio">
        <title>Comparative Genomics Reveals the Core Gene Toolbox for the Fungus-Insect Symbiosis.</title>
        <authorList>
            <person name="Wang Y."/>
            <person name="Stata M."/>
            <person name="Wang W."/>
            <person name="Stajich J.E."/>
            <person name="White M.M."/>
            <person name="Moncalvo J.M."/>
        </authorList>
    </citation>
    <scope>NUCLEOTIDE SEQUENCE [LARGE SCALE GENOMIC DNA]</scope>
    <source>
        <strain evidence="8 9">SWE-8-4</strain>
    </source>
</reference>
<dbReference type="Proteomes" id="UP000245383">
    <property type="component" value="Unassembled WGS sequence"/>
</dbReference>
<keyword evidence="5" id="KW-0539">Nucleus</keyword>
<dbReference type="GO" id="GO:0008270">
    <property type="term" value="F:zinc ion binding"/>
    <property type="evidence" value="ECO:0007669"/>
    <property type="project" value="UniProtKB-KW"/>
</dbReference>
<accession>A0A2T9YCM8</accession>
<evidence type="ECO:0000313" key="9">
    <source>
        <dbReference type="Proteomes" id="UP000245383"/>
    </source>
</evidence>
<evidence type="ECO:0000259" key="7">
    <source>
        <dbReference type="PROSITE" id="PS50114"/>
    </source>
</evidence>
<dbReference type="GO" id="GO:0045944">
    <property type="term" value="P:positive regulation of transcription by RNA polymerase II"/>
    <property type="evidence" value="ECO:0007669"/>
    <property type="project" value="TreeGrafter"/>
</dbReference>
<dbReference type="GO" id="GO:0000981">
    <property type="term" value="F:DNA-binding transcription factor activity, RNA polymerase II-specific"/>
    <property type="evidence" value="ECO:0007669"/>
    <property type="project" value="TreeGrafter"/>
</dbReference>
<keyword evidence="9" id="KW-1185">Reference proteome</keyword>
<dbReference type="SUPFAM" id="SSF57716">
    <property type="entry name" value="Glucocorticoid receptor-like (DNA-binding domain)"/>
    <property type="match status" value="1"/>
</dbReference>
<dbReference type="PANTHER" id="PTHR10071:SF281">
    <property type="entry name" value="BOX A-BINDING FACTOR-RELATED"/>
    <property type="match status" value="1"/>
</dbReference>
<evidence type="ECO:0000256" key="2">
    <source>
        <dbReference type="ARBA" id="ARBA00022723"/>
    </source>
</evidence>
<dbReference type="SMART" id="SM00401">
    <property type="entry name" value="ZnF_GATA"/>
    <property type="match status" value="1"/>
</dbReference>
<dbReference type="InterPro" id="IPR013088">
    <property type="entry name" value="Znf_NHR/GATA"/>
</dbReference>